<comment type="caution">
    <text evidence="2">The sequence shown here is derived from an EMBL/GenBank/DDBJ whole genome shotgun (WGS) entry which is preliminary data.</text>
</comment>
<gene>
    <name evidence="2" type="ORF">E5222_09790</name>
</gene>
<keyword evidence="1" id="KW-0732">Signal</keyword>
<keyword evidence="3" id="KW-1185">Reference proteome</keyword>
<dbReference type="InterPro" id="IPR022061">
    <property type="entry name" value="DUF3617"/>
</dbReference>
<evidence type="ECO:0000256" key="1">
    <source>
        <dbReference type="SAM" id="SignalP"/>
    </source>
</evidence>
<feature type="chain" id="PRO_5020974718" evidence="1">
    <location>
        <begin position="20"/>
        <end position="156"/>
    </location>
</feature>
<sequence>MRRIAICSVIALATASAAAAIEPGEWQSNMRVTDIQLPGNLQPEIADMIRTQMGQNVQRATTCLTQADIDNAPQQMFDQTGGQCEYSQFDMSGGKLDAVAQCDTGQGMMDMAMSGTYTDTTYNMTMNMNMEMQMEGPMGSMQMSATISGERTGDCS</sequence>
<protein>
    <submittedName>
        <fullName evidence="2">DUF3617 family protein</fullName>
    </submittedName>
</protein>
<dbReference type="EMBL" id="SSHH01000002">
    <property type="protein sequence ID" value="TIX50548.1"/>
    <property type="molecule type" value="Genomic_DNA"/>
</dbReference>
<accession>A0A4T3F4W1</accession>
<reference evidence="2 3" key="1">
    <citation type="submission" date="2019-04" db="EMBL/GenBank/DDBJ databases">
        <title>Altererythrobacter aquimixticola sp. nov., isolated from sediment of junction between the ocean and a freshwater spring.</title>
        <authorList>
            <person name="Yoon J.-H."/>
        </authorList>
    </citation>
    <scope>NUCLEOTIDE SEQUENCE [LARGE SCALE GENOMIC DNA]</scope>
    <source>
        <strain evidence="2 3">SSKS-13</strain>
    </source>
</reference>
<dbReference type="AlphaFoldDB" id="A0A4T3F4W1"/>
<evidence type="ECO:0000313" key="3">
    <source>
        <dbReference type="Proteomes" id="UP000309389"/>
    </source>
</evidence>
<proteinExistence type="predicted"/>
<evidence type="ECO:0000313" key="2">
    <source>
        <dbReference type="EMBL" id="TIX50548.1"/>
    </source>
</evidence>
<name>A0A4T3F4W1_9SPHN</name>
<dbReference type="Proteomes" id="UP000309389">
    <property type="component" value="Unassembled WGS sequence"/>
</dbReference>
<dbReference type="OrthoDB" id="7405484at2"/>
<dbReference type="RefSeq" id="WP_136693568.1">
    <property type="nucleotide sequence ID" value="NZ_SSHH01000002.1"/>
</dbReference>
<feature type="signal peptide" evidence="1">
    <location>
        <begin position="1"/>
        <end position="19"/>
    </location>
</feature>
<dbReference type="Pfam" id="PF12276">
    <property type="entry name" value="DUF3617"/>
    <property type="match status" value="1"/>
</dbReference>
<organism evidence="2 3">
    <name type="scientific">Alteraurantiacibacter aquimixticola</name>
    <dbReference type="NCBI Taxonomy" id="2489173"/>
    <lineage>
        <taxon>Bacteria</taxon>
        <taxon>Pseudomonadati</taxon>
        <taxon>Pseudomonadota</taxon>
        <taxon>Alphaproteobacteria</taxon>
        <taxon>Sphingomonadales</taxon>
        <taxon>Erythrobacteraceae</taxon>
        <taxon>Alteraurantiacibacter</taxon>
    </lineage>
</organism>